<organism evidence="1">
    <name type="scientific">Primula virus 1</name>
    <dbReference type="NCBI Taxonomy" id="2977982"/>
    <lineage>
        <taxon>Viruses</taxon>
        <taxon>Riboviria</taxon>
        <taxon>Orthornavirae</taxon>
        <taxon>Negarnaviricota</taxon>
        <taxon>Haploviricotina</taxon>
        <taxon>Monjiviricetes</taxon>
        <taxon>Mononegavirales</taxon>
        <taxon>Rhabdoviridae</taxon>
        <taxon>Betarhabdovirinae</taxon>
        <taxon>Varicosavirus</taxon>
        <taxon>Varicosavirus primulae</taxon>
    </lineage>
</organism>
<proteinExistence type="predicted"/>
<dbReference type="EMBL" id="BK061796">
    <property type="protein sequence ID" value="DAZ90789.1"/>
    <property type="molecule type" value="Viral_cRNA"/>
</dbReference>
<reference evidence="1" key="1">
    <citation type="journal article" date="2022" name="bioRxiv">
        <title>Unlocking the hidden genetic diversity of varicosaviruses, the neglected plant rhabdoviruses.</title>
        <authorList>
            <person name="Bejerman N."/>
            <person name="Dietzgen R.G."/>
            <person name="Debat H."/>
        </authorList>
    </citation>
    <scope>NUCLEOTIDE SEQUENCE</scope>
</reference>
<name>A0A9N6YJH5_9RHAB</name>
<sequence length="288" mass="32153">MSLKKIENAATMSVTEIPEQLDVKIADVGTISYMDEVMKKSFESNKRVTVKHSMSTFRFDELTGYSKFKNEIAGNKSLCNPEIHIVWKPFLPNQNRDWKLNITLLWDGDDEPLQSVVIPMHLHAHIIMYPNHSAPISKKTKLPWHIDFKTEDADISDEMVIADVWAQLKGDIGRTSTYGGAKTAKIISLVPVGEHFSGVAISKPYHIKDPLIITGYQIKMGGNQDKAKLLMLQEYGVDIHGLSMCSQLKSILASITKADLKNRGETATRDAVMLRICGQIGAGNMIKN</sequence>
<accession>A0A9N6YJH5</accession>
<evidence type="ECO:0000313" key="1">
    <source>
        <dbReference type="EMBL" id="DAZ90789.1"/>
    </source>
</evidence>
<protein>
    <submittedName>
        <fullName evidence="1">Protein 3</fullName>
    </submittedName>
</protein>